<keyword evidence="2" id="KW-0808">Transferase</keyword>
<evidence type="ECO:0000313" key="2">
    <source>
        <dbReference type="EMBL" id="GAA3669307.1"/>
    </source>
</evidence>
<keyword evidence="2" id="KW-0418">Kinase</keyword>
<reference evidence="3" key="1">
    <citation type="journal article" date="2019" name="Int. J. Syst. Evol. Microbiol.">
        <title>The Global Catalogue of Microorganisms (GCM) 10K type strain sequencing project: providing services to taxonomists for standard genome sequencing and annotation.</title>
        <authorList>
            <consortium name="The Broad Institute Genomics Platform"/>
            <consortium name="The Broad Institute Genome Sequencing Center for Infectious Disease"/>
            <person name="Wu L."/>
            <person name="Ma J."/>
        </authorList>
    </citation>
    <scope>NUCLEOTIDE SEQUENCE [LARGE SCALE GENOMIC DNA]</scope>
    <source>
        <strain evidence="3">JCM 16904</strain>
    </source>
</reference>
<dbReference type="InterPro" id="IPR011611">
    <property type="entry name" value="PfkB_dom"/>
</dbReference>
<dbReference type="GO" id="GO:0016301">
    <property type="term" value="F:kinase activity"/>
    <property type="evidence" value="ECO:0007669"/>
    <property type="project" value="UniProtKB-KW"/>
</dbReference>
<organism evidence="2 3">
    <name type="scientific">Nonomuraea antimicrobica</name>
    <dbReference type="NCBI Taxonomy" id="561173"/>
    <lineage>
        <taxon>Bacteria</taxon>
        <taxon>Bacillati</taxon>
        <taxon>Actinomycetota</taxon>
        <taxon>Actinomycetes</taxon>
        <taxon>Streptosporangiales</taxon>
        <taxon>Streptosporangiaceae</taxon>
        <taxon>Nonomuraea</taxon>
    </lineage>
</organism>
<dbReference type="InterPro" id="IPR029056">
    <property type="entry name" value="Ribokinase-like"/>
</dbReference>
<keyword evidence="3" id="KW-1185">Reference proteome</keyword>
<dbReference type="PANTHER" id="PTHR47098:SF2">
    <property type="entry name" value="PROTEIN MAK32"/>
    <property type="match status" value="1"/>
</dbReference>
<protein>
    <submittedName>
        <fullName evidence="2">Carbohydrate kinase family protein</fullName>
    </submittedName>
</protein>
<dbReference type="SUPFAM" id="SSF53613">
    <property type="entry name" value="Ribokinase-like"/>
    <property type="match status" value="1"/>
</dbReference>
<dbReference type="Gene3D" id="3.40.1190.20">
    <property type="match status" value="1"/>
</dbReference>
<accession>A0ABP7BWA9</accession>
<name>A0ABP7BWA9_9ACTN</name>
<sequence length="315" mass="32580">MTDDTMREPGPGYAVLGRLIIDDLVLADGAEVPGLLGGAGFYAALGAATAGERPAGLISGIGRDLGRADLDRLDAWGIVTTALRVEGERTPRSRVVYRADGERSEIPLLGLDHFASMAPRIADIPADWGSLRGLYLFAGVDPRDWDGVIAHARAAGCPVLWEISADVCDPDHFHQVSVLLREVDIFSVNLTEARGLCGVEQPADCAAMLAEAGAARVSLRMGAAGTILCDGGELTHVGVAPSGPVVDPTGAGNSHSGALLAAFVDTGDLVLAARRAAAAASLVIEQYGPPAAHGPARAELLEQRTALTPVTHHAI</sequence>
<dbReference type="EMBL" id="BAAAZP010000074">
    <property type="protein sequence ID" value="GAA3669307.1"/>
    <property type="molecule type" value="Genomic_DNA"/>
</dbReference>
<gene>
    <name evidence="2" type="ORF">GCM10022224_036850</name>
</gene>
<dbReference type="PANTHER" id="PTHR47098">
    <property type="entry name" value="PROTEIN MAK32"/>
    <property type="match status" value="1"/>
</dbReference>
<feature type="domain" description="Carbohydrate kinase PfkB" evidence="1">
    <location>
        <begin position="36"/>
        <end position="289"/>
    </location>
</feature>
<comment type="caution">
    <text evidence="2">The sequence shown here is derived from an EMBL/GenBank/DDBJ whole genome shotgun (WGS) entry which is preliminary data.</text>
</comment>
<evidence type="ECO:0000313" key="3">
    <source>
        <dbReference type="Proteomes" id="UP001500902"/>
    </source>
</evidence>
<proteinExistence type="predicted"/>
<evidence type="ECO:0000259" key="1">
    <source>
        <dbReference type="Pfam" id="PF00294"/>
    </source>
</evidence>
<dbReference type="Pfam" id="PF00294">
    <property type="entry name" value="PfkB"/>
    <property type="match status" value="1"/>
</dbReference>
<dbReference type="Proteomes" id="UP001500902">
    <property type="component" value="Unassembled WGS sequence"/>
</dbReference>